<dbReference type="Proteomes" id="UP000289340">
    <property type="component" value="Chromosome 6"/>
</dbReference>
<dbReference type="AlphaFoldDB" id="A0A445KB24"/>
<evidence type="ECO:0000313" key="3">
    <source>
        <dbReference type="Proteomes" id="UP000289340"/>
    </source>
</evidence>
<sequence>MFLDSISTFTFYELFTCDTFIFYTVLTTIVPLDGVSLKRKVVLTLFYLFPLCFIFHVVNFTLSM</sequence>
<feature type="transmembrane region" description="Helical" evidence="1">
    <location>
        <begin position="6"/>
        <end position="29"/>
    </location>
</feature>
<name>A0A445KB24_GLYSO</name>
<keyword evidence="1" id="KW-1133">Transmembrane helix</keyword>
<evidence type="ECO:0000313" key="2">
    <source>
        <dbReference type="EMBL" id="RZC08008.1"/>
    </source>
</evidence>
<dbReference type="GO" id="GO:0000502">
    <property type="term" value="C:proteasome complex"/>
    <property type="evidence" value="ECO:0007669"/>
    <property type="project" value="UniProtKB-KW"/>
</dbReference>
<dbReference type="EMBL" id="QZWG01000006">
    <property type="protein sequence ID" value="RZC08008.1"/>
    <property type="molecule type" value="Genomic_DNA"/>
</dbReference>
<gene>
    <name evidence="2" type="ORF">D0Y65_014963</name>
</gene>
<comment type="caution">
    <text evidence="2">The sequence shown here is derived from an EMBL/GenBank/DDBJ whole genome shotgun (WGS) entry which is preliminary data.</text>
</comment>
<proteinExistence type="predicted"/>
<organism evidence="2 3">
    <name type="scientific">Glycine soja</name>
    <name type="common">Wild soybean</name>
    <dbReference type="NCBI Taxonomy" id="3848"/>
    <lineage>
        <taxon>Eukaryota</taxon>
        <taxon>Viridiplantae</taxon>
        <taxon>Streptophyta</taxon>
        <taxon>Embryophyta</taxon>
        <taxon>Tracheophyta</taxon>
        <taxon>Spermatophyta</taxon>
        <taxon>Magnoliopsida</taxon>
        <taxon>eudicotyledons</taxon>
        <taxon>Gunneridae</taxon>
        <taxon>Pentapetalae</taxon>
        <taxon>rosids</taxon>
        <taxon>fabids</taxon>
        <taxon>Fabales</taxon>
        <taxon>Fabaceae</taxon>
        <taxon>Papilionoideae</taxon>
        <taxon>50 kb inversion clade</taxon>
        <taxon>NPAAA clade</taxon>
        <taxon>indigoferoid/millettioid clade</taxon>
        <taxon>Phaseoleae</taxon>
        <taxon>Glycine</taxon>
        <taxon>Glycine subgen. Soja</taxon>
    </lineage>
</organism>
<protein>
    <submittedName>
        <fullName evidence="2">26S proteasome non-ATPase regulatory subunit 6</fullName>
    </submittedName>
</protein>
<evidence type="ECO:0000256" key="1">
    <source>
        <dbReference type="SAM" id="Phobius"/>
    </source>
</evidence>
<keyword evidence="2" id="KW-0647">Proteasome</keyword>
<keyword evidence="1" id="KW-0472">Membrane</keyword>
<accession>A0A445KB24</accession>
<keyword evidence="3" id="KW-1185">Reference proteome</keyword>
<feature type="transmembrane region" description="Helical" evidence="1">
    <location>
        <begin position="41"/>
        <end position="62"/>
    </location>
</feature>
<reference evidence="2 3" key="1">
    <citation type="submission" date="2018-09" db="EMBL/GenBank/DDBJ databases">
        <title>A high-quality reference genome of wild soybean provides a powerful tool to mine soybean genomes.</title>
        <authorList>
            <person name="Xie M."/>
            <person name="Chung C.Y.L."/>
            <person name="Li M.-W."/>
            <person name="Wong F.-L."/>
            <person name="Chan T.-F."/>
            <person name="Lam H.-M."/>
        </authorList>
    </citation>
    <scope>NUCLEOTIDE SEQUENCE [LARGE SCALE GENOMIC DNA]</scope>
    <source>
        <strain evidence="3">cv. W05</strain>
        <tissue evidence="2">Hypocotyl of etiolated seedlings</tissue>
    </source>
</reference>
<keyword evidence="1" id="KW-0812">Transmembrane</keyword>